<organism evidence="1 2">
    <name type="scientific">Streptomyces atrovirens</name>
    <dbReference type="NCBI Taxonomy" id="285556"/>
    <lineage>
        <taxon>Bacteria</taxon>
        <taxon>Bacillati</taxon>
        <taxon>Actinomycetota</taxon>
        <taxon>Actinomycetes</taxon>
        <taxon>Kitasatosporales</taxon>
        <taxon>Streptomycetaceae</taxon>
        <taxon>Streptomyces</taxon>
    </lineage>
</organism>
<keyword evidence="2" id="KW-1185">Reference proteome</keyword>
<name>A0ABW0DUA6_9ACTN</name>
<gene>
    <name evidence="1" type="ORF">ACFPWV_19830</name>
</gene>
<protein>
    <submittedName>
        <fullName evidence="1">Uncharacterized protein</fullName>
    </submittedName>
</protein>
<dbReference type="EMBL" id="JBHSKN010000018">
    <property type="protein sequence ID" value="MFC5242136.1"/>
    <property type="molecule type" value="Genomic_DNA"/>
</dbReference>
<dbReference type="Proteomes" id="UP001596035">
    <property type="component" value="Unassembled WGS sequence"/>
</dbReference>
<comment type="caution">
    <text evidence="1">The sequence shown here is derived from an EMBL/GenBank/DDBJ whole genome shotgun (WGS) entry which is preliminary data.</text>
</comment>
<dbReference type="RefSeq" id="WP_382053561.1">
    <property type="nucleotide sequence ID" value="NZ_BAAATG010000001.1"/>
</dbReference>
<sequence>MRVTHAPGKYADFEGLREQAIALRRAGHSLRQIRDELKIYNNDILNQLVKGEPPPAWTKRPRAKDDLREKARELRLQGRTYDQIQVELGCSKSSISLWVRDLPKPERRDPTEQAKLAARKRWEHELAIRDEKRQRTKSKAAQEIGEMSDRDLFMTGVALYWAEGTKDKPYARRENVIFVNSDPGVIQLYLAWLRLLGVERERLQYRVMIHMTADVEGAKHYWANLVDVDVSTFQKTTIKKHNPKTVRKNVGESYRGCLVIRVSRGAELYRQIEGWWRGMVAQAPARLG</sequence>
<reference evidence="2" key="1">
    <citation type="journal article" date="2019" name="Int. J. Syst. Evol. Microbiol.">
        <title>The Global Catalogue of Microorganisms (GCM) 10K type strain sequencing project: providing services to taxonomists for standard genome sequencing and annotation.</title>
        <authorList>
            <consortium name="The Broad Institute Genomics Platform"/>
            <consortium name="The Broad Institute Genome Sequencing Center for Infectious Disease"/>
            <person name="Wu L."/>
            <person name="Ma J."/>
        </authorList>
    </citation>
    <scope>NUCLEOTIDE SEQUENCE [LARGE SCALE GENOMIC DNA]</scope>
    <source>
        <strain evidence="2">CGMCC 4.7131</strain>
    </source>
</reference>
<evidence type="ECO:0000313" key="2">
    <source>
        <dbReference type="Proteomes" id="UP001596035"/>
    </source>
</evidence>
<evidence type="ECO:0000313" key="1">
    <source>
        <dbReference type="EMBL" id="MFC5242136.1"/>
    </source>
</evidence>
<proteinExistence type="predicted"/>
<accession>A0ABW0DUA6</accession>